<name>A0A7C8P5Y6_ORBOL</name>
<dbReference type="AlphaFoldDB" id="A0A7C8P5Y6"/>
<evidence type="ECO:0000313" key="1">
    <source>
        <dbReference type="EMBL" id="KAF3131199.1"/>
    </source>
</evidence>
<sequence>MEDPLANVVPAPASNPFLSLPIDILVEVTKSLRFRDLIALSLSTKGLQYLRPKRPENKRELRCFLRIHRQFLSNEYVPQSQHKSTQRKPQLIPPANCPYCQHRLCPPTCETALFLDSDSGFFFPKHLFPTHLAKFKYGRKYASYIKGLEDSYPSQKRSGQTYFYSTIWCEHHRCPRDMLSKSKYYNPENDLGVPLFLKEYYHWRQTKLVSQEVGIGYWVHDRWKVGYRLPPGVQDPKAIKEDDLIPIHEKFFYDSMCLHCLSELPFDSSPGYWRQAQFLAYRCSCHEDGKISKGSENEKRVLVRQRGRGTCIRINPPAIEHRGCKSCGYVSMKFTRIEAFDFVQKKEDGTSIQNGRAEGYWAYLATECELGLSPAGYRGDEKQRMYPVRPQEDAKFLDIIRGRGYGMIPLSPPRAGIQDLPYKVLRQILGYLAQETDPEDEYIFALRASYCFIKCWYGSEAMARIVQNITEPYYVQAYQLLQYSYTFETRENYILGQKDHKARKLTLEAHRESKVAWSSIDLFDNLISTEHENVRWYELATAIQELKQWPKYSGPITKGGVNVEPPRLAKPWEELADMILGVIEDVRVQLEPVDTDIEALDCASNLLQELKLGSVLDVIRALDTVDGYFTSFPKWIAGLTGLITYVKTYEKNPMSVVFWMFGASLGRLTSGGETMIIWQTNHPYEILSMFSRLQLELMEAGVDIQKGSELAEALAIDFGNKEWLAFQEMITYCTHYAGAATRTISAIEAIMQTKGFKSLYQQGGLMYPIPKELEEFYEKYKGIPPEKRRMTLLEDVNTMSEIEAMRIDSLDTSSIWLDI</sequence>
<comment type="caution">
    <text evidence="1">The sequence shown here is derived from an EMBL/GenBank/DDBJ whole genome shotgun (WGS) entry which is preliminary data.</text>
</comment>
<organism evidence="1 2">
    <name type="scientific">Orbilia oligospora</name>
    <name type="common">Nematode-trapping fungus</name>
    <name type="synonym">Arthrobotrys oligospora</name>
    <dbReference type="NCBI Taxonomy" id="2813651"/>
    <lineage>
        <taxon>Eukaryota</taxon>
        <taxon>Fungi</taxon>
        <taxon>Dikarya</taxon>
        <taxon>Ascomycota</taxon>
        <taxon>Pezizomycotina</taxon>
        <taxon>Orbiliomycetes</taxon>
        <taxon>Orbiliales</taxon>
        <taxon>Orbiliaceae</taxon>
        <taxon>Orbilia</taxon>
    </lineage>
</organism>
<accession>A0A7C8P5Y6</accession>
<evidence type="ECO:0000313" key="2">
    <source>
        <dbReference type="Proteomes" id="UP000480548"/>
    </source>
</evidence>
<gene>
    <name evidence="1" type="ORF">TWF703_007903</name>
</gene>
<reference evidence="1 2" key="1">
    <citation type="submission" date="2019-06" db="EMBL/GenBank/DDBJ databases">
        <authorList>
            <person name="Palmer J.M."/>
        </authorList>
    </citation>
    <scope>NUCLEOTIDE SEQUENCE [LARGE SCALE GENOMIC DNA]</scope>
    <source>
        <strain evidence="1 2">TWF703</strain>
    </source>
</reference>
<dbReference type="EMBL" id="WIQZ01000050">
    <property type="protein sequence ID" value="KAF3131199.1"/>
    <property type="molecule type" value="Genomic_DNA"/>
</dbReference>
<proteinExistence type="predicted"/>
<dbReference type="Proteomes" id="UP000480548">
    <property type="component" value="Unassembled WGS sequence"/>
</dbReference>
<protein>
    <submittedName>
        <fullName evidence="1">Uncharacterized protein</fullName>
    </submittedName>
</protein>